<dbReference type="SUPFAM" id="SSF52540">
    <property type="entry name" value="P-loop containing nucleoside triphosphate hydrolases"/>
    <property type="match status" value="1"/>
</dbReference>
<feature type="compositionally biased region" description="Low complexity" evidence="12">
    <location>
        <begin position="453"/>
        <end position="466"/>
    </location>
</feature>
<dbReference type="InterPro" id="IPR014851">
    <property type="entry name" value="BCS1_N"/>
</dbReference>
<evidence type="ECO:0000256" key="3">
    <source>
        <dbReference type="ARBA" id="ARBA00022692"/>
    </source>
</evidence>
<keyword evidence="16" id="KW-1185">Reference proteome</keyword>
<keyword evidence="7" id="KW-0067">ATP-binding</keyword>
<evidence type="ECO:0000313" key="16">
    <source>
        <dbReference type="Proteomes" id="UP000038010"/>
    </source>
</evidence>
<feature type="region of interest" description="Disordered" evidence="12">
    <location>
        <begin position="546"/>
        <end position="622"/>
    </location>
</feature>
<dbReference type="AlphaFoldDB" id="A0A0N1H519"/>
<evidence type="ECO:0000256" key="12">
    <source>
        <dbReference type="SAM" id="MobiDB-lite"/>
    </source>
</evidence>
<organism evidence="15 16">
    <name type="scientific">Cyphellophora attinorum</name>
    <dbReference type="NCBI Taxonomy" id="1664694"/>
    <lineage>
        <taxon>Eukaryota</taxon>
        <taxon>Fungi</taxon>
        <taxon>Dikarya</taxon>
        <taxon>Ascomycota</taxon>
        <taxon>Pezizomycotina</taxon>
        <taxon>Eurotiomycetes</taxon>
        <taxon>Chaetothyriomycetidae</taxon>
        <taxon>Chaetothyriales</taxon>
        <taxon>Cyphellophoraceae</taxon>
        <taxon>Cyphellophora</taxon>
    </lineage>
</organism>
<evidence type="ECO:0000256" key="4">
    <source>
        <dbReference type="ARBA" id="ARBA00022741"/>
    </source>
</evidence>
<feature type="compositionally biased region" description="Basic residues" evidence="12">
    <location>
        <begin position="572"/>
        <end position="582"/>
    </location>
</feature>
<dbReference type="Proteomes" id="UP000038010">
    <property type="component" value="Unassembled WGS sequence"/>
</dbReference>
<evidence type="ECO:0000256" key="9">
    <source>
        <dbReference type="ARBA" id="ARBA00023128"/>
    </source>
</evidence>
<feature type="compositionally biased region" description="Basic and acidic residues" evidence="12">
    <location>
        <begin position="467"/>
        <end position="477"/>
    </location>
</feature>
<evidence type="ECO:0000256" key="7">
    <source>
        <dbReference type="ARBA" id="ARBA00022840"/>
    </source>
</evidence>
<keyword evidence="6" id="KW-0378">Hydrolase</keyword>
<dbReference type="InterPro" id="IPR003593">
    <property type="entry name" value="AAA+_ATPase"/>
</dbReference>
<evidence type="ECO:0000256" key="11">
    <source>
        <dbReference type="ARBA" id="ARBA00048778"/>
    </source>
</evidence>
<dbReference type="SMART" id="SM01024">
    <property type="entry name" value="BCS1_N"/>
    <property type="match status" value="1"/>
</dbReference>
<dbReference type="GO" id="GO:0016887">
    <property type="term" value="F:ATP hydrolysis activity"/>
    <property type="evidence" value="ECO:0007669"/>
    <property type="project" value="InterPro"/>
</dbReference>
<dbReference type="GO" id="GO:0005743">
    <property type="term" value="C:mitochondrial inner membrane"/>
    <property type="evidence" value="ECO:0007669"/>
    <property type="project" value="UniProtKB-SubCell"/>
</dbReference>
<dbReference type="InterPro" id="IPR057495">
    <property type="entry name" value="AAA_lid_BCS1"/>
</dbReference>
<dbReference type="VEuPathDB" id="FungiDB:AB675_1467"/>
<feature type="compositionally biased region" description="Acidic residues" evidence="12">
    <location>
        <begin position="592"/>
        <end position="602"/>
    </location>
</feature>
<feature type="compositionally biased region" description="Basic and acidic residues" evidence="12">
    <location>
        <begin position="353"/>
        <end position="364"/>
    </location>
</feature>
<feature type="compositionally biased region" description="Basic and acidic residues" evidence="12">
    <location>
        <begin position="608"/>
        <end position="622"/>
    </location>
</feature>
<dbReference type="InterPro" id="IPR027417">
    <property type="entry name" value="P-loop_NTPase"/>
</dbReference>
<keyword evidence="3" id="KW-0812">Transmembrane</keyword>
<evidence type="ECO:0000256" key="10">
    <source>
        <dbReference type="ARBA" id="ARBA00023136"/>
    </source>
</evidence>
<sequence length="622" mass="69024">MASHNRRTTSGQIAAVGNLPEYIITNFMPSLSPLIGQNPAAFRLLSVVLAMWYFGPLTKLQTIWTQLQKFLVSSINVSSEEDLFDYLITHLGETRTLRLISLSMPCPMRPENVAHNEPPKLKYEQTEGTQLFFHGRRLFWAVRKKGEGSTFTGRGYKNMEVLSISCLGRSTEPIKRLLQSIFETNKDKERASTIIRRPFNGGYGGRLAWSRITAKPRRAMDTVILQKEQKTMVLDDIEEYMDDATSLFYGQHGIPYRRGYLFFGPPGVGKTSFALAIANKFNLDVYVLTLLDQNLTDSDLISLLNQLPGRALLLLEDIDVTFSRKTKSVGTTAPSAPGPSRGGRRGRRSASQTKRDATAKKEEAAVDDDEDDGAGLTSKVSLSGLLNAIDGVAAPEGHILVMTTNKPQDLDDALIRAGRVSVRVKFNNASHAQAREIFRRMYIDLPAATSAASAAADSASSSTGDASSDKKEEKPPTDVEALADAFADNLPELEFSPADLQDYLLIHKKDPNAAMEGLDAWIEKTREQQKEREEQREAERLLRAEKKRIADEDWKKSMKEMLKDDDSEKKTSKARGKDKKKQTATEEGSTVDSEEGSDDSDAEAVTPEDSRATKQEGETTEK</sequence>
<keyword evidence="10" id="KW-0472">Membrane</keyword>
<dbReference type="GO" id="GO:0005524">
    <property type="term" value="F:ATP binding"/>
    <property type="evidence" value="ECO:0007669"/>
    <property type="project" value="UniProtKB-KW"/>
</dbReference>
<dbReference type="STRING" id="1664694.A0A0N1H519"/>
<evidence type="ECO:0000313" key="15">
    <source>
        <dbReference type="EMBL" id="KPI37324.1"/>
    </source>
</evidence>
<proteinExistence type="inferred from homology"/>
<protein>
    <submittedName>
        <fullName evidence="15">Putative mitochondrial chaperone BCS1-B</fullName>
    </submittedName>
</protein>
<comment type="catalytic activity">
    <reaction evidence="11">
        <text>ATP + H2O = ADP + phosphate + H(+)</text>
        <dbReference type="Rhea" id="RHEA:13065"/>
        <dbReference type="ChEBI" id="CHEBI:15377"/>
        <dbReference type="ChEBI" id="CHEBI:15378"/>
        <dbReference type="ChEBI" id="CHEBI:30616"/>
        <dbReference type="ChEBI" id="CHEBI:43474"/>
        <dbReference type="ChEBI" id="CHEBI:456216"/>
    </reaction>
    <physiologicalReaction direction="left-to-right" evidence="11">
        <dbReference type="Rhea" id="RHEA:13066"/>
    </physiologicalReaction>
</comment>
<name>A0A0N1H519_9EURO</name>
<evidence type="ECO:0000256" key="2">
    <source>
        <dbReference type="ARBA" id="ARBA00007448"/>
    </source>
</evidence>
<keyword evidence="5" id="KW-0999">Mitochondrion inner membrane</keyword>
<dbReference type="InterPro" id="IPR003959">
    <property type="entry name" value="ATPase_AAA_core"/>
</dbReference>
<dbReference type="Pfam" id="PF25426">
    <property type="entry name" value="AAA_lid_BCS1"/>
    <property type="match status" value="1"/>
</dbReference>
<feature type="region of interest" description="Disordered" evidence="12">
    <location>
        <begin position="453"/>
        <end position="478"/>
    </location>
</feature>
<evidence type="ECO:0000259" key="13">
    <source>
        <dbReference type="SMART" id="SM00382"/>
    </source>
</evidence>
<keyword evidence="8" id="KW-1133">Transmembrane helix</keyword>
<comment type="similarity">
    <text evidence="2">Belongs to the AAA ATPase family. BCS1 subfamily.</text>
</comment>
<gene>
    <name evidence="15" type="ORF">AB675_1467</name>
</gene>
<feature type="region of interest" description="Disordered" evidence="12">
    <location>
        <begin position="326"/>
        <end position="374"/>
    </location>
</feature>
<dbReference type="Gene3D" id="3.40.50.300">
    <property type="entry name" value="P-loop containing nucleotide triphosphate hydrolases"/>
    <property type="match status" value="1"/>
</dbReference>
<reference evidence="15 16" key="1">
    <citation type="submission" date="2015-06" db="EMBL/GenBank/DDBJ databases">
        <title>Draft genome of the ant-associated black yeast Phialophora attae CBS 131958.</title>
        <authorList>
            <person name="Moreno L.F."/>
            <person name="Stielow B.J."/>
            <person name="de Hoog S."/>
            <person name="Vicente V.A."/>
            <person name="Weiss V.A."/>
            <person name="de Vries M."/>
            <person name="Cruz L.M."/>
            <person name="Souza E.M."/>
        </authorList>
    </citation>
    <scope>NUCLEOTIDE SEQUENCE [LARGE SCALE GENOMIC DNA]</scope>
    <source>
        <strain evidence="15 16">CBS 131958</strain>
    </source>
</reference>
<evidence type="ECO:0000256" key="8">
    <source>
        <dbReference type="ARBA" id="ARBA00022989"/>
    </source>
</evidence>
<evidence type="ECO:0000256" key="6">
    <source>
        <dbReference type="ARBA" id="ARBA00022801"/>
    </source>
</evidence>
<dbReference type="EMBL" id="LFJN01000025">
    <property type="protein sequence ID" value="KPI37324.1"/>
    <property type="molecule type" value="Genomic_DNA"/>
</dbReference>
<comment type="subcellular location">
    <subcellularLocation>
        <location evidence="1">Mitochondrion inner membrane</location>
        <topology evidence="1">Single-pass membrane protein</topology>
    </subcellularLocation>
</comment>
<dbReference type="GeneID" id="28733241"/>
<comment type="caution">
    <text evidence="15">The sequence shown here is derived from an EMBL/GenBank/DDBJ whole genome shotgun (WGS) entry which is preliminary data.</text>
</comment>
<dbReference type="PANTHER" id="PTHR23070">
    <property type="entry name" value="BCS1 AAA-TYPE ATPASE"/>
    <property type="match status" value="1"/>
</dbReference>
<evidence type="ECO:0000256" key="1">
    <source>
        <dbReference type="ARBA" id="ARBA00004434"/>
    </source>
</evidence>
<dbReference type="InterPro" id="IPR050747">
    <property type="entry name" value="Mitochondrial_chaperone_BCS1"/>
</dbReference>
<keyword evidence="9" id="KW-0496">Mitochondrion</keyword>
<feature type="domain" description="BCS1 N-terminal" evidence="14">
    <location>
        <begin position="46"/>
        <end position="223"/>
    </location>
</feature>
<dbReference type="Pfam" id="PF08740">
    <property type="entry name" value="BCS1_N"/>
    <property type="match status" value="1"/>
</dbReference>
<feature type="domain" description="AAA+ ATPase" evidence="13">
    <location>
        <begin position="256"/>
        <end position="430"/>
    </location>
</feature>
<accession>A0A0N1H519</accession>
<evidence type="ECO:0000259" key="14">
    <source>
        <dbReference type="SMART" id="SM01024"/>
    </source>
</evidence>
<dbReference type="SMART" id="SM00382">
    <property type="entry name" value="AAA"/>
    <property type="match status" value="1"/>
</dbReference>
<dbReference type="OrthoDB" id="10251412at2759"/>
<dbReference type="Pfam" id="PF00004">
    <property type="entry name" value="AAA"/>
    <property type="match status" value="2"/>
</dbReference>
<dbReference type="RefSeq" id="XP_017997287.1">
    <property type="nucleotide sequence ID" value="XM_018141361.1"/>
</dbReference>
<feature type="compositionally biased region" description="Basic and acidic residues" evidence="12">
    <location>
        <begin position="546"/>
        <end position="571"/>
    </location>
</feature>
<evidence type="ECO:0000256" key="5">
    <source>
        <dbReference type="ARBA" id="ARBA00022792"/>
    </source>
</evidence>
<keyword evidence="4" id="KW-0547">Nucleotide-binding</keyword>